<dbReference type="Pfam" id="PF13399">
    <property type="entry name" value="LytR_C"/>
    <property type="match status" value="1"/>
</dbReference>
<dbReference type="Proteomes" id="UP000315673">
    <property type="component" value="Chromosome"/>
</dbReference>
<evidence type="ECO:0000313" key="4">
    <source>
        <dbReference type="EMBL" id="QDZ08644.1"/>
    </source>
</evidence>
<dbReference type="EMBL" id="CP042306">
    <property type="protein sequence ID" value="QDZ08644.1"/>
    <property type="molecule type" value="Genomic_DNA"/>
</dbReference>
<evidence type="ECO:0000259" key="3">
    <source>
        <dbReference type="Pfam" id="PF13399"/>
    </source>
</evidence>
<dbReference type="SUPFAM" id="SSF48452">
    <property type="entry name" value="TPR-like"/>
    <property type="match status" value="1"/>
</dbReference>
<feature type="signal peptide" evidence="2">
    <location>
        <begin position="1"/>
        <end position="19"/>
    </location>
</feature>
<dbReference type="Gene3D" id="3.30.70.2390">
    <property type="match status" value="1"/>
</dbReference>
<feature type="chain" id="PRO_5023054173" description="LytR/CpsA/Psr regulator C-terminal domain-containing protein" evidence="2">
    <location>
        <begin position="20"/>
        <end position="351"/>
    </location>
</feature>
<gene>
    <name evidence="4" type="ORF">FPZ24_15190</name>
</gene>
<dbReference type="PROSITE" id="PS50005">
    <property type="entry name" value="TPR"/>
    <property type="match status" value="2"/>
</dbReference>
<dbReference type="OrthoDB" id="7190835at2"/>
<dbReference type="Gene3D" id="1.25.40.10">
    <property type="entry name" value="Tetratricopeptide repeat domain"/>
    <property type="match status" value="1"/>
</dbReference>
<dbReference type="AlphaFoldDB" id="A0A5B8LM28"/>
<keyword evidence="2" id="KW-0732">Signal</keyword>
<organism evidence="4 5">
    <name type="scientific">Sphingomonas panacisoli</name>
    <dbReference type="NCBI Taxonomy" id="1813879"/>
    <lineage>
        <taxon>Bacteria</taxon>
        <taxon>Pseudomonadati</taxon>
        <taxon>Pseudomonadota</taxon>
        <taxon>Alphaproteobacteria</taxon>
        <taxon>Sphingomonadales</taxon>
        <taxon>Sphingomonadaceae</taxon>
        <taxon>Sphingomonas</taxon>
    </lineage>
</organism>
<sequence length="351" mass="37587">MTMRRLFIKRLGLCGVVIAASGCMTQGRMTLPEGARMAAKTDVTLAAAARLLADRNYGLAIETYRRLLAVDPENARAVQGLATAYDRLQRYDLSDRYFQLALALAPRDADIYDAYAASLRIQGRTTDAALLDTDKRVMLAGDPLNENRERQGAQGQSVAVLEVPQTVAAGNAAVPAAAPITEPTRTARLERSSVSEVRLFLPFGISTLSYGVRTEPSKSSAPPAAAFPVAPPPAPLAVQPTAPPATSVPGAAQRRVLPTKVINASGAQGIARRMKSFLNNRGWAELDVGDSMARLGCSRIIFPVGSGDEARRLARALPFRTQLYALSQANRVQLLVGGNALALDARLKRRK</sequence>
<dbReference type="KEGG" id="spai:FPZ24_15190"/>
<feature type="repeat" description="TPR" evidence="1">
    <location>
        <begin position="75"/>
        <end position="108"/>
    </location>
</feature>
<dbReference type="InterPro" id="IPR027381">
    <property type="entry name" value="LytR/CpsA/Psr_C"/>
</dbReference>
<dbReference type="SMART" id="SM00028">
    <property type="entry name" value="TPR"/>
    <property type="match status" value="2"/>
</dbReference>
<dbReference type="InterPro" id="IPR011990">
    <property type="entry name" value="TPR-like_helical_dom_sf"/>
</dbReference>
<evidence type="ECO:0000256" key="1">
    <source>
        <dbReference type="PROSITE-ProRule" id="PRU00339"/>
    </source>
</evidence>
<evidence type="ECO:0000313" key="5">
    <source>
        <dbReference type="Proteomes" id="UP000315673"/>
    </source>
</evidence>
<reference evidence="4 5" key="1">
    <citation type="submission" date="2019-07" db="EMBL/GenBank/DDBJ databases">
        <title>Full genome sequence of Sphingomonas sp. 4R-6-7(HKS19).</title>
        <authorList>
            <person name="Im W.-T."/>
        </authorList>
    </citation>
    <scope>NUCLEOTIDE SEQUENCE [LARGE SCALE GENOMIC DNA]</scope>
    <source>
        <strain evidence="4 5">HKS19</strain>
    </source>
</reference>
<dbReference type="InterPro" id="IPR019734">
    <property type="entry name" value="TPR_rpt"/>
</dbReference>
<proteinExistence type="predicted"/>
<dbReference type="PROSITE" id="PS51257">
    <property type="entry name" value="PROKAR_LIPOPROTEIN"/>
    <property type="match status" value="1"/>
</dbReference>
<evidence type="ECO:0000256" key="2">
    <source>
        <dbReference type="SAM" id="SignalP"/>
    </source>
</evidence>
<feature type="domain" description="LytR/CpsA/Psr regulator C-terminal" evidence="3">
    <location>
        <begin position="260"/>
        <end position="337"/>
    </location>
</feature>
<accession>A0A5B8LM28</accession>
<protein>
    <recommendedName>
        <fullName evidence="3">LytR/CpsA/Psr regulator C-terminal domain-containing protein</fullName>
    </recommendedName>
</protein>
<keyword evidence="1" id="KW-0802">TPR repeat</keyword>
<name>A0A5B8LM28_9SPHN</name>
<feature type="repeat" description="TPR" evidence="1">
    <location>
        <begin position="41"/>
        <end position="74"/>
    </location>
</feature>
<keyword evidence="5" id="KW-1185">Reference proteome</keyword>